<feature type="domain" description="DUF7791" evidence="4">
    <location>
        <begin position="550"/>
        <end position="670"/>
    </location>
</feature>
<feature type="compositionally biased region" description="Low complexity" evidence="2">
    <location>
        <begin position="1029"/>
        <end position="1044"/>
    </location>
</feature>
<evidence type="ECO:0000259" key="4">
    <source>
        <dbReference type="Pfam" id="PF25053"/>
    </source>
</evidence>
<evidence type="ECO:0000313" key="6">
    <source>
        <dbReference type="Proteomes" id="UP001521184"/>
    </source>
</evidence>
<dbReference type="SUPFAM" id="SSF52540">
    <property type="entry name" value="P-loop containing nucleoside triphosphate hydrolases"/>
    <property type="match status" value="1"/>
</dbReference>
<dbReference type="InterPro" id="IPR056693">
    <property type="entry name" value="DUF7791"/>
</dbReference>
<organism evidence="5 6">
    <name type="scientific">Diplodia intermedia</name>
    <dbReference type="NCBI Taxonomy" id="856260"/>
    <lineage>
        <taxon>Eukaryota</taxon>
        <taxon>Fungi</taxon>
        <taxon>Dikarya</taxon>
        <taxon>Ascomycota</taxon>
        <taxon>Pezizomycotina</taxon>
        <taxon>Dothideomycetes</taxon>
        <taxon>Dothideomycetes incertae sedis</taxon>
        <taxon>Botryosphaeriales</taxon>
        <taxon>Botryosphaeriaceae</taxon>
        <taxon>Diplodia</taxon>
    </lineage>
</organism>
<proteinExistence type="predicted"/>
<dbReference type="Pfam" id="PF25053">
    <property type="entry name" value="DUF7791"/>
    <property type="match status" value="1"/>
</dbReference>
<dbReference type="InterPro" id="IPR027417">
    <property type="entry name" value="P-loop_NTPase"/>
</dbReference>
<feature type="compositionally biased region" description="Basic residues" evidence="2">
    <location>
        <begin position="996"/>
        <end position="1006"/>
    </location>
</feature>
<comment type="caution">
    <text evidence="5">The sequence shown here is derived from an EMBL/GenBank/DDBJ whole genome shotgun (WGS) entry which is preliminary data.</text>
</comment>
<evidence type="ECO:0000259" key="3">
    <source>
        <dbReference type="Pfam" id="PF24883"/>
    </source>
</evidence>
<feature type="compositionally biased region" description="Basic and acidic residues" evidence="2">
    <location>
        <begin position="977"/>
        <end position="994"/>
    </location>
</feature>
<feature type="compositionally biased region" description="Basic residues" evidence="2">
    <location>
        <begin position="1053"/>
        <end position="1063"/>
    </location>
</feature>
<accession>A0ABR3T1U8</accession>
<keyword evidence="6" id="KW-1185">Reference proteome</keyword>
<name>A0ABR3T1U8_9PEZI</name>
<dbReference type="InterPro" id="IPR056884">
    <property type="entry name" value="NPHP3-like_N"/>
</dbReference>
<evidence type="ECO:0000313" key="5">
    <source>
        <dbReference type="EMBL" id="KAL1633548.1"/>
    </source>
</evidence>
<dbReference type="Pfam" id="PF24883">
    <property type="entry name" value="NPHP3_N"/>
    <property type="match status" value="1"/>
</dbReference>
<dbReference type="Proteomes" id="UP001521184">
    <property type="component" value="Unassembled WGS sequence"/>
</dbReference>
<feature type="region of interest" description="Disordered" evidence="2">
    <location>
        <begin position="961"/>
        <end position="1063"/>
    </location>
</feature>
<dbReference type="Gene3D" id="3.40.50.300">
    <property type="entry name" value="P-loop containing nucleotide triphosphate hydrolases"/>
    <property type="match status" value="1"/>
</dbReference>
<evidence type="ECO:0000256" key="2">
    <source>
        <dbReference type="SAM" id="MobiDB-lite"/>
    </source>
</evidence>
<keyword evidence="1" id="KW-0677">Repeat</keyword>
<feature type="compositionally biased region" description="Polar residues" evidence="2">
    <location>
        <begin position="1008"/>
        <end position="1024"/>
    </location>
</feature>
<reference evidence="5 6" key="1">
    <citation type="journal article" date="2023" name="Plant Dis.">
        <title>First Report of Diplodia intermedia Causing Canker and Dieback Diseases on Apple Trees in Canada.</title>
        <authorList>
            <person name="Ellouze W."/>
            <person name="Ilyukhin E."/>
            <person name="Sulman M."/>
            <person name="Ali S."/>
        </authorList>
    </citation>
    <scope>NUCLEOTIDE SEQUENCE [LARGE SCALE GENOMIC DNA]</scope>
    <source>
        <strain evidence="5 6">M45-28</strain>
    </source>
</reference>
<feature type="domain" description="Nephrocystin 3-like N-terminal" evidence="3">
    <location>
        <begin position="258"/>
        <end position="422"/>
    </location>
</feature>
<dbReference type="InterPro" id="IPR036770">
    <property type="entry name" value="Ankyrin_rpt-contain_sf"/>
</dbReference>
<dbReference type="PANTHER" id="PTHR10039:SF5">
    <property type="entry name" value="NACHT DOMAIN-CONTAINING PROTEIN"/>
    <property type="match status" value="1"/>
</dbReference>
<dbReference type="PANTHER" id="PTHR10039">
    <property type="entry name" value="AMELOGENIN"/>
    <property type="match status" value="1"/>
</dbReference>
<evidence type="ECO:0008006" key="7">
    <source>
        <dbReference type="Google" id="ProtNLM"/>
    </source>
</evidence>
<protein>
    <recommendedName>
        <fullName evidence="7">NACHT domain-containing protein</fullName>
    </recommendedName>
</protein>
<dbReference type="Gene3D" id="1.25.40.20">
    <property type="entry name" value="Ankyrin repeat-containing domain"/>
    <property type="match status" value="1"/>
</dbReference>
<evidence type="ECO:0000256" key="1">
    <source>
        <dbReference type="ARBA" id="ARBA00022737"/>
    </source>
</evidence>
<sequence length="1063" mass="120668">MGAEALAVVGLVSNVLQFVDFVSGLFNETREIYRSIEGQSEAHIELEMTLKDLTNLTKELETGTACTGEPTTGSDSLALLAAKCKEIAGDLEKVMGTMKVKYASKHKRKWHSFQKALEGIWRKGDIESMLSRISDIRRQLSFHLQLDIKKQLDSVKEGYDALREDERRTTETLARIQQSISAQEQRTAKMMHDCDTSKLFEDISLLVDKENERRQRVLRSLCFQSMHERHANIANAHRETFQWVFRTQELLPGDPRSNTAFDEWLRSPHGIYWISGKPGSGKSTLMKYLCDDKNTISLLKEWAAGDTLFTAKFFFWHGGTKMQKSVQGLLQSLLFEILRQKPHWIKTICPSRWSSDTANLDPWDTREISRILQRLARQDFGANKFCFFIDGLDEHDGDLENVIECLKSLDRAPNIKLCISSRPWNCFEDAFGNSSWMLRLEDLTKQDIEEYVRDNLYLELQTLRTQDGPAFAEEISTEILRKAQGVFLWVFLAVRSLRQGITDRDTATVLRNRLRAFPPELNDFFKLILGSVEGIHWHETAFLLSAALKAPEPLTTLAYSFIMEEDQDIATTLANECPLPDEEITSRRELLRWRLNARCKGLLQVYDSTTLFDGGTAPHRHMVDFLHRTVREFLLGRDVEVFKYLPSDHRMDVTICKALLAELKTTPYGQEKLQLPNLESIWTLISNAEQEHGTSDVTIIDQLDYHIVQLHNPYLLPHLEHGIPSKPLLENVVQRGVLSYMEHKAAAGAIDFSQSEGSWLLECAARFSGSAQPEGSEKQLEIVRLIFKNGVSPNSHHGSESPWTEIVSTPMGAGEDQIQLTRLFLSFGADIHQRDASGSLLWFREINDNLSHEKHASEILGRVEAFLSHGADPNDVYCPHQETSVWDVLLRTLSSVDRVSTHHYRLVQLFIQYGADPHVSMDTSCRPMPVSQVFRRVFPYRQANNLCQLLLREIEYRKTRGGTCASDSPTPRRKRKVNDDETSSPKHDSAEQRRGNSYHRTGHVTKRQAVTPSPLSRTTSQPSTPAIVAAVAAARSRSSSSSARAGGGGAGRKGYRSRRSRAN</sequence>
<dbReference type="EMBL" id="JAKEKT020000153">
    <property type="protein sequence ID" value="KAL1633548.1"/>
    <property type="molecule type" value="Genomic_DNA"/>
</dbReference>
<gene>
    <name evidence="5" type="ORF">SLS58_011063</name>
</gene>